<keyword evidence="1" id="KW-0812">Transmembrane</keyword>
<feature type="transmembrane region" description="Helical" evidence="1">
    <location>
        <begin position="303"/>
        <end position="320"/>
    </location>
</feature>
<dbReference type="RefSeq" id="WP_184164557.1">
    <property type="nucleotide sequence ID" value="NZ_JACHLC010000003.1"/>
</dbReference>
<feature type="transmembrane region" description="Helical" evidence="1">
    <location>
        <begin position="263"/>
        <end position="291"/>
    </location>
</feature>
<feature type="transmembrane region" description="Helical" evidence="1">
    <location>
        <begin position="7"/>
        <end position="26"/>
    </location>
</feature>
<feature type="transmembrane region" description="Helical" evidence="1">
    <location>
        <begin position="122"/>
        <end position="141"/>
    </location>
</feature>
<comment type="caution">
    <text evidence="2">The sequence shown here is derived from an EMBL/GenBank/DDBJ whole genome shotgun (WGS) entry which is preliminary data.</text>
</comment>
<dbReference type="Proteomes" id="UP000589738">
    <property type="component" value="Unassembled WGS sequence"/>
</dbReference>
<feature type="transmembrane region" description="Helical" evidence="1">
    <location>
        <begin position="332"/>
        <end position="355"/>
    </location>
</feature>
<dbReference type="EC" id="2.4.2.-" evidence="2"/>
<organism evidence="2 3">
    <name type="scientific">Chryseobacterium shigense</name>
    <dbReference type="NCBI Taxonomy" id="297244"/>
    <lineage>
        <taxon>Bacteria</taxon>
        <taxon>Pseudomonadati</taxon>
        <taxon>Bacteroidota</taxon>
        <taxon>Flavobacteriia</taxon>
        <taxon>Flavobacteriales</taxon>
        <taxon>Weeksellaceae</taxon>
        <taxon>Chryseobacterium group</taxon>
        <taxon>Chryseobacterium</taxon>
    </lineage>
</organism>
<keyword evidence="2" id="KW-0328">Glycosyltransferase</keyword>
<feature type="transmembrane region" description="Helical" evidence="1">
    <location>
        <begin position="214"/>
        <end position="234"/>
    </location>
</feature>
<keyword evidence="1" id="KW-0472">Membrane</keyword>
<proteinExistence type="predicted"/>
<evidence type="ECO:0000313" key="3">
    <source>
        <dbReference type="Proteomes" id="UP000589738"/>
    </source>
</evidence>
<keyword evidence="2" id="KW-0808">Transferase</keyword>
<accession>A0A841N5A5</accession>
<dbReference type="EMBL" id="JACHLC010000003">
    <property type="protein sequence ID" value="MBB6371677.1"/>
    <property type="molecule type" value="Genomic_DNA"/>
</dbReference>
<dbReference type="AlphaFoldDB" id="A0A841N5A5"/>
<feature type="transmembrane region" description="Helical" evidence="1">
    <location>
        <begin position="175"/>
        <end position="202"/>
    </location>
</feature>
<keyword evidence="1" id="KW-1133">Transmembrane helix</keyword>
<feature type="transmembrane region" description="Helical" evidence="1">
    <location>
        <begin position="90"/>
        <end position="110"/>
    </location>
</feature>
<sequence length="512" mass="59682">MNFIKDLKFWLMVTIGLIYLALAYHYRWVSSDGLSVVYQSYNVINGLGLVWNFAERTYVSTSPLFTLLSIPLTYISDLFLNLFGFSENKILSIPIFINLLFSGATFFLILKFAYSKSKKLDISKLIILGLCFILLFFSKFFLHYSTSGLENSLSYFVISAFAILAMSPGNSKTIFWLPVAAALVFLTRYDFLLIIAPTMLYYLFRNKITPGFQIMALIVILWFVFSFLYFGNIFPNSFYLKANLDFNQSLYYSRKNLFESKPMFLIIILGLYTSFIANKRIFLGIFSYLIYIFIVRDYMLGRLFTPLIPLCIITIIEFIAERNLSEYKNNFFKIYTPGLIVAGIIFYFLPVIKLYEDKLTKGRYWVSDERAFYLKPPSNFPEMKFRYIKPNPKVTFVDYCYSMLHEPLMVSNNQYNAYYLDPMGLASPFVTYYTKNYGGTGSRPGHRKADIDFLKNNGVFESYVENKNLIKNKNLSELFDDVNIVSKGDIFDLTRIKTIIKLHTHNYKQDIN</sequence>
<gene>
    <name evidence="2" type="ORF">HNP36_002762</name>
</gene>
<protein>
    <submittedName>
        <fullName evidence="2">Arabinofuranosyltransferase</fullName>
        <ecNumber evidence="2">2.4.2.-</ecNumber>
    </submittedName>
</protein>
<evidence type="ECO:0000256" key="1">
    <source>
        <dbReference type="SAM" id="Phobius"/>
    </source>
</evidence>
<name>A0A841N5A5_9FLAO</name>
<feature type="transmembrane region" description="Helical" evidence="1">
    <location>
        <begin position="64"/>
        <end position="83"/>
    </location>
</feature>
<dbReference type="GO" id="GO:0016757">
    <property type="term" value="F:glycosyltransferase activity"/>
    <property type="evidence" value="ECO:0007669"/>
    <property type="project" value="UniProtKB-KW"/>
</dbReference>
<reference evidence="2 3" key="1">
    <citation type="submission" date="2020-08" db="EMBL/GenBank/DDBJ databases">
        <title>Functional genomics of gut bacteria from endangered species of beetles.</title>
        <authorList>
            <person name="Carlos-Shanley C."/>
        </authorList>
    </citation>
    <scope>NUCLEOTIDE SEQUENCE [LARGE SCALE GENOMIC DNA]</scope>
    <source>
        <strain evidence="2 3">S00136</strain>
    </source>
</reference>
<evidence type="ECO:0000313" key="2">
    <source>
        <dbReference type="EMBL" id="MBB6371677.1"/>
    </source>
</evidence>
<keyword evidence="3" id="KW-1185">Reference proteome</keyword>